<dbReference type="EMBL" id="BLQM01000309">
    <property type="protein sequence ID" value="GMH82100.1"/>
    <property type="molecule type" value="Genomic_DNA"/>
</dbReference>
<dbReference type="InterPro" id="IPR036770">
    <property type="entry name" value="Ankyrin_rpt-contain_sf"/>
</dbReference>
<dbReference type="AlphaFoldDB" id="A0A9W7ELD9"/>
<sequence>MSRNSPLNTSSKHSTAIMPVNARHPIQLRRTSSVRRKAHMRMPRRMSSVRIEEEIKGWEPEREGNDGEEVWLQCLDEGSGSFYYYNETTEETKWEEPSSGFKHYQQSEVQNETDFKQGEEVEDEVKEEEVKEEEKRIQFQQDPYIQKQTTKPKITARRRARTHSASQARHIEEVRLAKVAQEEELTRQLEEEKKMGEEMERLEIEKRHKEQEAMRKYRVQRQKEIDELIRKEEETRKEEAERVWREKERVRIEKEKKEEEERKANHEATQEIIDAEESTIETLLHLCSIGQWDTISWRWKALSSHEFKEMNERKMAPLHLALDTNAPFELCEKLYEACPEVVRCRTLENQMALHLLMLRTEASSSASDEEAGKALELVKIMVEAFEEAIEIQDDEGVTPFLIASERCHDSILRYLLKKHAHGVAIPDSLHNYPLHLYVKRPDAVMDIVEAIAREEKFVITAKDDDSKTCLDLVSPSSDAWKALLCASETFLTVAAKSHWDVIPELMGKDSFKSEDLLEVDAAFQTALHHAIKLGAPLKIAKQLFEGCPSSVIVADRDGKTPLHWLLKTHLPEDALSSLINGFIDADPSILHMKDYHGNLPIHTACKYSQTFAILFILDRDNSVAISTNADLSYPTNLLSARIAMNDEDPWLSQCLTDVQKIEDELTSENQKFFKEFLQAIREGREALESKEKCLEMSRSATEKVKSASEEEMEPAKVELTIAEMAVQQWDDAICKCIDVIEDWANVLIESAFPDTCGTPWCSDVCSVGTCAKCRKPVTSEICLPVEEEVVHNSENQGLQCQNRGHHICFDCILGDGKLKDFGVEEEYFDLVRQQVLEVKNRDISSNPI</sequence>
<evidence type="ECO:0000313" key="3">
    <source>
        <dbReference type="EMBL" id="GMH82100.1"/>
    </source>
</evidence>
<dbReference type="PANTHER" id="PTHR24121:SF23">
    <property type="entry name" value="NO MECHANORECEPTOR POTENTIAL C, ISOFORM H"/>
    <property type="match status" value="1"/>
</dbReference>
<dbReference type="Gene3D" id="1.25.40.20">
    <property type="entry name" value="Ankyrin repeat-containing domain"/>
    <property type="match status" value="2"/>
</dbReference>
<evidence type="ECO:0000313" key="4">
    <source>
        <dbReference type="Proteomes" id="UP001162640"/>
    </source>
</evidence>
<dbReference type="SUPFAM" id="SSF51045">
    <property type="entry name" value="WW domain"/>
    <property type="match status" value="1"/>
</dbReference>
<gene>
    <name evidence="3" type="ORF">TL16_g09146</name>
</gene>
<name>A0A9W7ELD9_9STRA</name>
<dbReference type="Gene3D" id="2.20.70.10">
    <property type="match status" value="1"/>
</dbReference>
<dbReference type="Pfam" id="PF00397">
    <property type="entry name" value="WW"/>
    <property type="match status" value="1"/>
</dbReference>
<proteinExistence type="predicted"/>
<dbReference type="InterPro" id="IPR002110">
    <property type="entry name" value="Ankyrin_rpt"/>
</dbReference>
<dbReference type="SUPFAM" id="SSF48403">
    <property type="entry name" value="Ankyrin repeat"/>
    <property type="match status" value="1"/>
</dbReference>
<evidence type="ECO:0000259" key="2">
    <source>
        <dbReference type="PROSITE" id="PS50020"/>
    </source>
</evidence>
<feature type="region of interest" description="Disordered" evidence="1">
    <location>
        <begin position="1"/>
        <end position="20"/>
    </location>
</feature>
<comment type="caution">
    <text evidence="3">The sequence shown here is derived from an EMBL/GenBank/DDBJ whole genome shotgun (WGS) entry which is preliminary data.</text>
</comment>
<dbReference type="SMART" id="SM00248">
    <property type="entry name" value="ANK"/>
    <property type="match status" value="6"/>
</dbReference>
<feature type="domain" description="WW" evidence="2">
    <location>
        <begin position="71"/>
        <end position="99"/>
    </location>
</feature>
<reference evidence="4" key="1">
    <citation type="journal article" date="2023" name="Commun. Biol.">
        <title>Genome analysis of Parmales, the sister group of diatoms, reveals the evolutionary specialization of diatoms from phago-mixotrophs to photoautotrophs.</title>
        <authorList>
            <person name="Ban H."/>
            <person name="Sato S."/>
            <person name="Yoshikawa S."/>
            <person name="Yamada K."/>
            <person name="Nakamura Y."/>
            <person name="Ichinomiya M."/>
            <person name="Sato N."/>
            <person name="Blanc-Mathieu R."/>
            <person name="Endo H."/>
            <person name="Kuwata A."/>
            <person name="Ogata H."/>
        </authorList>
    </citation>
    <scope>NUCLEOTIDE SEQUENCE [LARGE SCALE GENOMIC DNA]</scope>
</reference>
<dbReference type="PROSITE" id="PS50020">
    <property type="entry name" value="WW_DOMAIN_2"/>
    <property type="match status" value="1"/>
</dbReference>
<evidence type="ECO:0000256" key="1">
    <source>
        <dbReference type="SAM" id="MobiDB-lite"/>
    </source>
</evidence>
<dbReference type="InterPro" id="IPR001202">
    <property type="entry name" value="WW_dom"/>
</dbReference>
<organism evidence="3 4">
    <name type="scientific">Triparma laevis f. inornata</name>
    <dbReference type="NCBI Taxonomy" id="1714386"/>
    <lineage>
        <taxon>Eukaryota</taxon>
        <taxon>Sar</taxon>
        <taxon>Stramenopiles</taxon>
        <taxon>Ochrophyta</taxon>
        <taxon>Bolidophyceae</taxon>
        <taxon>Parmales</taxon>
        <taxon>Triparmaceae</taxon>
        <taxon>Triparma</taxon>
    </lineage>
</organism>
<dbReference type="InterPro" id="IPR036020">
    <property type="entry name" value="WW_dom_sf"/>
</dbReference>
<accession>A0A9W7ELD9</accession>
<feature type="compositionally biased region" description="Polar residues" evidence="1">
    <location>
        <begin position="1"/>
        <end position="14"/>
    </location>
</feature>
<dbReference type="PANTHER" id="PTHR24121">
    <property type="entry name" value="NO MECHANORECEPTOR POTENTIAL C, ISOFORM D-RELATED"/>
    <property type="match status" value="1"/>
</dbReference>
<dbReference type="Proteomes" id="UP001162640">
    <property type="component" value="Unassembled WGS sequence"/>
</dbReference>
<protein>
    <recommendedName>
        <fullName evidence="2">WW domain-containing protein</fullName>
    </recommendedName>
</protein>
<feature type="region of interest" description="Disordered" evidence="1">
    <location>
        <begin position="144"/>
        <end position="173"/>
    </location>
</feature>